<organism evidence="1 2">
    <name type="scientific">Fulvitalea axinellae</name>
    <dbReference type="NCBI Taxonomy" id="1182444"/>
    <lineage>
        <taxon>Bacteria</taxon>
        <taxon>Pseudomonadati</taxon>
        <taxon>Bacteroidota</taxon>
        <taxon>Cytophagia</taxon>
        <taxon>Cytophagales</taxon>
        <taxon>Persicobacteraceae</taxon>
        <taxon>Fulvitalea</taxon>
    </lineage>
</organism>
<accession>A0AAU9CAD6</accession>
<dbReference type="KEGG" id="fax:FUAX_14610"/>
<evidence type="ECO:0008006" key="3">
    <source>
        <dbReference type="Google" id="ProtNLM"/>
    </source>
</evidence>
<reference evidence="1 2" key="1">
    <citation type="submission" date="2021-12" db="EMBL/GenBank/DDBJ databases">
        <title>Genome sequencing of bacteria with rrn-lacking chromosome and rrn-plasmid.</title>
        <authorList>
            <person name="Anda M."/>
            <person name="Iwasaki W."/>
        </authorList>
    </citation>
    <scope>NUCLEOTIDE SEQUENCE [LARGE SCALE GENOMIC DNA]</scope>
    <source>
        <strain evidence="1 2">DSM 100852</strain>
    </source>
</reference>
<dbReference type="Proteomes" id="UP001348817">
    <property type="component" value="Chromosome"/>
</dbReference>
<dbReference type="AlphaFoldDB" id="A0AAU9CAD6"/>
<proteinExistence type="predicted"/>
<keyword evidence="2" id="KW-1185">Reference proteome</keyword>
<name>A0AAU9CAD6_9BACT</name>
<gene>
    <name evidence="1" type="ORF">FUAX_14610</name>
</gene>
<evidence type="ECO:0000313" key="2">
    <source>
        <dbReference type="Proteomes" id="UP001348817"/>
    </source>
</evidence>
<dbReference type="Pfam" id="PF09912">
    <property type="entry name" value="DUF2141"/>
    <property type="match status" value="1"/>
</dbReference>
<dbReference type="RefSeq" id="WP_338394252.1">
    <property type="nucleotide sequence ID" value="NZ_AP025314.1"/>
</dbReference>
<dbReference type="InterPro" id="IPR018673">
    <property type="entry name" value="DUF2141"/>
</dbReference>
<evidence type="ECO:0000313" key="1">
    <source>
        <dbReference type="EMBL" id="BDD09029.1"/>
    </source>
</evidence>
<sequence length="154" mass="17629">MKWIRILLAILFALLLLGSLSAQERNKGSVELRIIMPEGEYTGSLRVLLFNGKDGFPFSLRDTYRMMALMPTEQVLQTSFEELPPGRYAISVWHDEDRDFNLDKSLTGRHAECTGFSNNPRQRLFRGPSFQSCSFVVGKEGVSVTVDLRHRHHE</sequence>
<dbReference type="EMBL" id="AP025314">
    <property type="protein sequence ID" value="BDD09029.1"/>
    <property type="molecule type" value="Genomic_DNA"/>
</dbReference>
<protein>
    <recommendedName>
        <fullName evidence="3">DUF2141 domain-containing protein</fullName>
    </recommendedName>
</protein>